<dbReference type="InterPro" id="IPR050194">
    <property type="entry name" value="Glycosyltransferase_grp1"/>
</dbReference>
<sequence length="358" mass="40363">MKIVHVVETWIGGIASYVTMLMHEQRRTGHEIVLVCDPRLVAPKTFDTRNIAIVEYRSSRNPLMFASIAQTLHTLIGSQKANVIHCHSTYAGVYIRLGRFDDAKVLYTPHAWSFMKRDVSRLSAYVFAMFERRLARRCSRILCMSFEEVRAARQYGIATEKIKLIYTGIPFDDEAVGTPVGIEASAHIRQPLQVGYFGRLDYQKGFDILLDALPLLEDRLHVHVFGTAVRGGLSIPHEMQRVTHHGWISPGSVRDAMQHMDVIVVPSRWEGLALVPTEAMRAGKMLVVAGESSLPEQVIHGYNGFILRQLTGTCLAEQLNALTIEDCRRMGTNSRHVFKNAFNAETFLTSLMNCYEDA</sequence>
<evidence type="ECO:0000313" key="2">
    <source>
        <dbReference type="EMBL" id="MFM0522700.1"/>
    </source>
</evidence>
<dbReference type="RefSeq" id="WP_408164014.1">
    <property type="nucleotide sequence ID" value="NZ_JAQQDB010000057.1"/>
</dbReference>
<dbReference type="SUPFAM" id="SSF53756">
    <property type="entry name" value="UDP-Glycosyltransferase/glycogen phosphorylase"/>
    <property type="match status" value="1"/>
</dbReference>
<keyword evidence="3" id="KW-1185">Reference proteome</keyword>
<organism evidence="2 3">
    <name type="scientific">Caballeronia jiangsuensis</name>
    <dbReference type="NCBI Taxonomy" id="1458357"/>
    <lineage>
        <taxon>Bacteria</taxon>
        <taxon>Pseudomonadati</taxon>
        <taxon>Pseudomonadota</taxon>
        <taxon>Betaproteobacteria</taxon>
        <taxon>Burkholderiales</taxon>
        <taxon>Burkholderiaceae</taxon>
        <taxon>Caballeronia</taxon>
    </lineage>
</organism>
<reference evidence="2 3" key="1">
    <citation type="journal article" date="2024" name="Chem. Sci.">
        <title>Discovery of megapolipeptins by genome mining of a Burkholderiales bacteria collection.</title>
        <authorList>
            <person name="Paulo B.S."/>
            <person name="Recchia M.J.J."/>
            <person name="Lee S."/>
            <person name="Fergusson C.H."/>
            <person name="Romanowski S.B."/>
            <person name="Hernandez A."/>
            <person name="Krull N."/>
            <person name="Liu D.Y."/>
            <person name="Cavanagh H."/>
            <person name="Bos A."/>
            <person name="Gray C.A."/>
            <person name="Murphy B.T."/>
            <person name="Linington R.G."/>
            <person name="Eustaquio A.S."/>
        </authorList>
    </citation>
    <scope>NUCLEOTIDE SEQUENCE [LARGE SCALE GENOMIC DNA]</scope>
    <source>
        <strain evidence="2 3">RL17-374-BIF-D</strain>
    </source>
</reference>
<dbReference type="Gene3D" id="3.40.50.2000">
    <property type="entry name" value="Glycogen Phosphorylase B"/>
    <property type="match status" value="2"/>
</dbReference>
<dbReference type="Pfam" id="PF13439">
    <property type="entry name" value="Glyco_transf_4"/>
    <property type="match status" value="1"/>
</dbReference>
<dbReference type="Pfam" id="PF13692">
    <property type="entry name" value="Glyco_trans_1_4"/>
    <property type="match status" value="1"/>
</dbReference>
<feature type="domain" description="Glycosyltransferase subfamily 4-like N-terminal" evidence="1">
    <location>
        <begin position="11"/>
        <end position="170"/>
    </location>
</feature>
<dbReference type="CDD" id="cd03801">
    <property type="entry name" value="GT4_PimA-like"/>
    <property type="match status" value="1"/>
</dbReference>
<dbReference type="PANTHER" id="PTHR45947">
    <property type="entry name" value="SULFOQUINOVOSYL TRANSFERASE SQD2"/>
    <property type="match status" value="1"/>
</dbReference>
<accession>A0ABW9CYC8</accession>
<dbReference type="EMBL" id="JAQQDB010000057">
    <property type="protein sequence ID" value="MFM0522700.1"/>
    <property type="molecule type" value="Genomic_DNA"/>
</dbReference>
<dbReference type="PANTHER" id="PTHR45947:SF3">
    <property type="entry name" value="SULFOQUINOVOSYL TRANSFERASE SQD2"/>
    <property type="match status" value="1"/>
</dbReference>
<comment type="caution">
    <text evidence="2">The sequence shown here is derived from an EMBL/GenBank/DDBJ whole genome shotgun (WGS) entry which is preliminary data.</text>
</comment>
<evidence type="ECO:0000313" key="3">
    <source>
        <dbReference type="Proteomes" id="UP001629462"/>
    </source>
</evidence>
<gene>
    <name evidence="2" type="ORF">PQR08_35315</name>
</gene>
<protein>
    <submittedName>
        <fullName evidence="2">Glycosyltransferase family 4 protein</fullName>
    </submittedName>
</protein>
<dbReference type="InterPro" id="IPR028098">
    <property type="entry name" value="Glyco_trans_4-like_N"/>
</dbReference>
<dbReference type="Proteomes" id="UP001629462">
    <property type="component" value="Unassembled WGS sequence"/>
</dbReference>
<evidence type="ECO:0000259" key="1">
    <source>
        <dbReference type="Pfam" id="PF13439"/>
    </source>
</evidence>
<name>A0ABW9CYC8_9BURK</name>
<proteinExistence type="predicted"/>